<accession>A0A0D2BR16</accession>
<name>A0A0D2BR16_9EURO</name>
<dbReference type="OrthoDB" id="63199at2759"/>
<keyword evidence="2" id="KW-0378">Hydrolase</keyword>
<evidence type="ECO:0000313" key="5">
    <source>
        <dbReference type="EMBL" id="KIW13644.1"/>
    </source>
</evidence>
<feature type="chain" id="PRO_5002250062" description="Choloylglycine hydrolase/NAAA C-terminal domain-containing protein" evidence="3">
    <location>
        <begin position="22"/>
        <end position="356"/>
    </location>
</feature>
<dbReference type="EMBL" id="KN847497">
    <property type="protein sequence ID" value="KIW13644.1"/>
    <property type="molecule type" value="Genomic_DNA"/>
</dbReference>
<keyword evidence="3" id="KW-0732">Signal</keyword>
<dbReference type="PANTHER" id="PTHR35527">
    <property type="entry name" value="CHOLOYLGLYCINE HYDROLASE"/>
    <property type="match status" value="1"/>
</dbReference>
<dbReference type="GeneID" id="27335918"/>
<evidence type="ECO:0000256" key="3">
    <source>
        <dbReference type="SAM" id="SignalP"/>
    </source>
</evidence>
<dbReference type="Proteomes" id="UP000053328">
    <property type="component" value="Unassembled WGS sequence"/>
</dbReference>
<dbReference type="GO" id="GO:0016787">
    <property type="term" value="F:hydrolase activity"/>
    <property type="evidence" value="ECO:0007669"/>
    <property type="project" value="UniProtKB-KW"/>
</dbReference>
<reference evidence="5 6" key="1">
    <citation type="submission" date="2015-01" db="EMBL/GenBank/DDBJ databases">
        <title>The Genome Sequence of Exophiala spinifera CBS89968.</title>
        <authorList>
            <consortium name="The Broad Institute Genomics Platform"/>
            <person name="Cuomo C."/>
            <person name="de Hoog S."/>
            <person name="Gorbushina A."/>
            <person name="Stielow B."/>
            <person name="Teixiera M."/>
            <person name="Abouelleil A."/>
            <person name="Chapman S.B."/>
            <person name="Priest M."/>
            <person name="Young S.K."/>
            <person name="Wortman J."/>
            <person name="Nusbaum C."/>
            <person name="Birren B."/>
        </authorList>
    </citation>
    <scope>NUCLEOTIDE SEQUENCE [LARGE SCALE GENOMIC DNA]</scope>
    <source>
        <strain evidence="5 6">CBS 89968</strain>
    </source>
</reference>
<feature type="domain" description="Choloylglycine hydrolase/NAAA C-terminal" evidence="4">
    <location>
        <begin position="22"/>
        <end position="316"/>
    </location>
</feature>
<dbReference type="InterPro" id="IPR052193">
    <property type="entry name" value="Peptidase_C59"/>
</dbReference>
<dbReference type="SUPFAM" id="SSF56235">
    <property type="entry name" value="N-terminal nucleophile aminohydrolases (Ntn hydrolases)"/>
    <property type="match status" value="1"/>
</dbReference>
<dbReference type="AlphaFoldDB" id="A0A0D2BR16"/>
<dbReference type="InterPro" id="IPR029055">
    <property type="entry name" value="Ntn_hydrolases_N"/>
</dbReference>
<evidence type="ECO:0000313" key="6">
    <source>
        <dbReference type="Proteomes" id="UP000053328"/>
    </source>
</evidence>
<proteinExistence type="inferred from homology"/>
<gene>
    <name evidence="5" type="ORF">PV08_08835</name>
</gene>
<dbReference type="RefSeq" id="XP_016233860.1">
    <property type="nucleotide sequence ID" value="XM_016383157.1"/>
</dbReference>
<dbReference type="Pfam" id="PF02275">
    <property type="entry name" value="CBAH"/>
    <property type="match status" value="1"/>
</dbReference>
<evidence type="ECO:0000256" key="2">
    <source>
        <dbReference type="ARBA" id="ARBA00022801"/>
    </source>
</evidence>
<dbReference type="VEuPathDB" id="FungiDB:PV08_08835"/>
<evidence type="ECO:0000259" key="4">
    <source>
        <dbReference type="Pfam" id="PF02275"/>
    </source>
</evidence>
<protein>
    <recommendedName>
        <fullName evidence="4">Choloylglycine hydrolase/NAAA C-terminal domain-containing protein</fullName>
    </recommendedName>
</protein>
<dbReference type="InterPro" id="IPR029132">
    <property type="entry name" value="CBAH/NAAA_C"/>
</dbReference>
<dbReference type="Gene3D" id="3.60.60.10">
    <property type="entry name" value="Penicillin V Acylase, Chain A"/>
    <property type="match status" value="1"/>
</dbReference>
<evidence type="ECO:0000256" key="1">
    <source>
        <dbReference type="ARBA" id="ARBA00006625"/>
    </source>
</evidence>
<feature type="signal peptide" evidence="3">
    <location>
        <begin position="1"/>
        <end position="21"/>
    </location>
</feature>
<comment type="similarity">
    <text evidence="1">Belongs to the peptidase C59 family.</text>
</comment>
<dbReference type="PANTHER" id="PTHR35527:SF2">
    <property type="entry name" value="HYDROLASE"/>
    <property type="match status" value="1"/>
</dbReference>
<dbReference type="HOGENOM" id="CLU_045206_0_1_1"/>
<keyword evidence="6" id="KW-1185">Reference proteome</keyword>
<sequence>MYTHNSLFLLTLASIQGLSSACSRATYNARVDGRYTIGRTVDFVTDTNTTFWAFPAGLERTGGVPENALNWTTKYGSIIALMYNSAFTEGMNSEGLTGSTLYLGDSVYPTRNTSIPGVYNTLWMGYVLDNYATVAEAAEDICGGAEKFQVVSKPVVPGVSTNLHVAFTDTTGDNLIMEYTEGELSCYHSPNYTVMTNEPAYNKQLAINAYWEEIANYSLPGTARPADRFARLSFYNRYIPPANDSATAVSYTAGMMRAVSDPMIPLVSTNQAGTQDIWPTLWRTYIDIRDRVLYFESATSPMLFWFDFHDFDLSTSGETKVLSLIGTPWESRVGNVTEDFVTVTDSAACAHIYTTC</sequence>
<organism evidence="5 6">
    <name type="scientific">Exophiala spinifera</name>
    <dbReference type="NCBI Taxonomy" id="91928"/>
    <lineage>
        <taxon>Eukaryota</taxon>
        <taxon>Fungi</taxon>
        <taxon>Dikarya</taxon>
        <taxon>Ascomycota</taxon>
        <taxon>Pezizomycotina</taxon>
        <taxon>Eurotiomycetes</taxon>
        <taxon>Chaetothyriomycetidae</taxon>
        <taxon>Chaetothyriales</taxon>
        <taxon>Herpotrichiellaceae</taxon>
        <taxon>Exophiala</taxon>
    </lineage>
</organism>